<organism evidence="2 3">
    <name type="scientific">Rickenella mellea</name>
    <dbReference type="NCBI Taxonomy" id="50990"/>
    <lineage>
        <taxon>Eukaryota</taxon>
        <taxon>Fungi</taxon>
        <taxon>Dikarya</taxon>
        <taxon>Basidiomycota</taxon>
        <taxon>Agaricomycotina</taxon>
        <taxon>Agaricomycetes</taxon>
        <taxon>Hymenochaetales</taxon>
        <taxon>Rickenellaceae</taxon>
        <taxon>Rickenella</taxon>
    </lineage>
</organism>
<protein>
    <recommendedName>
        <fullName evidence="1">Fungal-type protein kinase domain-containing protein</fullName>
    </recommendedName>
</protein>
<sequence>MRPAYFNYTPPRKVSGGYHSSELSREFVPAAPQGLLKVIVKNELIGATWESETAVSTFLPFNSDVVQNVVSRLISYRSDVFPGTSKRKSGTWPQVGLENEYYNPFALLLSKALEAARKELGSGSGGYYYEKIQFSVYDHQVEGSVDQSHPFEHILVGCDKIICPREKLHWRAIMVPITVKRSWQELVEQALHGLTSSPPAQLNTEKGWMHFIEGIVGLASVKDRSGAGMETSRDTSSYHLPWFGLCKIEELHCARKWVCGNATYVSRVKPIRYDVRSNNSSLVCNNSLPELAGTPLCNSLIVKDSWPKRSQNNEATLLKAVGGLFGLPAMYGSYIVKRPDGEDETTATFIPEDAKYWHPWEDMQPKEDPKPELREHVRLMFESEGKPLSQASSPRELLEAILHAIVGYLNMFQMGWMHQDVSIGNVLLLKTRRERPAFVADPKYASVYFELLSRWVDCIAILTDGDNAILWRDRGRARVGRPSGTLPFLSVRLTRAWLLDQPFVRSPIDDLESFIWVLIWASLEISGLHGELTSIDKSYLNGLQSSDLHMQSEVKDLIRARLLFPEALEHTPSHIMRAFQPVIVEWFRIRHEAQLEATPMLDKADTDDLCETTYKYLGKFIAAGHSQLDGLPGSWGEIFESGSK</sequence>
<reference evidence="2 3" key="1">
    <citation type="submission" date="2018-06" db="EMBL/GenBank/DDBJ databases">
        <title>A transcriptomic atlas of mushroom development highlights an independent origin of complex multicellularity.</title>
        <authorList>
            <consortium name="DOE Joint Genome Institute"/>
            <person name="Krizsan K."/>
            <person name="Almasi E."/>
            <person name="Merenyi Z."/>
            <person name="Sahu N."/>
            <person name="Viragh M."/>
            <person name="Koszo T."/>
            <person name="Mondo S."/>
            <person name="Kiss B."/>
            <person name="Balint B."/>
            <person name="Kues U."/>
            <person name="Barry K."/>
            <person name="Hegedus J.C."/>
            <person name="Henrissat B."/>
            <person name="Johnson J."/>
            <person name="Lipzen A."/>
            <person name="Ohm R."/>
            <person name="Nagy I."/>
            <person name="Pangilinan J."/>
            <person name="Yan J."/>
            <person name="Xiong Y."/>
            <person name="Grigoriev I.V."/>
            <person name="Hibbett D.S."/>
            <person name="Nagy L.G."/>
        </authorList>
    </citation>
    <scope>NUCLEOTIDE SEQUENCE [LARGE SCALE GENOMIC DNA]</scope>
    <source>
        <strain evidence="2 3">SZMC22713</strain>
    </source>
</reference>
<keyword evidence="3" id="KW-1185">Reference proteome</keyword>
<dbReference type="VEuPathDB" id="FungiDB:BD410DRAFT_893123"/>
<proteinExistence type="predicted"/>
<gene>
    <name evidence="2" type="ORF">BD410DRAFT_893123</name>
</gene>
<dbReference type="PANTHER" id="PTHR38248">
    <property type="entry name" value="FUNK1 6"/>
    <property type="match status" value="1"/>
</dbReference>
<name>A0A4R5XGI4_9AGAM</name>
<evidence type="ECO:0000313" key="2">
    <source>
        <dbReference type="EMBL" id="TDL29912.1"/>
    </source>
</evidence>
<dbReference type="OrthoDB" id="5584477at2759"/>
<dbReference type="Proteomes" id="UP000294933">
    <property type="component" value="Unassembled WGS sequence"/>
</dbReference>
<dbReference type="InterPro" id="IPR040976">
    <property type="entry name" value="Pkinase_fungal"/>
</dbReference>
<dbReference type="EMBL" id="ML170156">
    <property type="protein sequence ID" value="TDL29912.1"/>
    <property type="molecule type" value="Genomic_DNA"/>
</dbReference>
<dbReference type="Pfam" id="PF17667">
    <property type="entry name" value="Pkinase_fungal"/>
    <property type="match status" value="1"/>
</dbReference>
<accession>A0A4R5XGI4</accession>
<dbReference type="AlphaFoldDB" id="A0A4R5XGI4"/>
<evidence type="ECO:0000313" key="3">
    <source>
        <dbReference type="Proteomes" id="UP000294933"/>
    </source>
</evidence>
<dbReference type="PANTHER" id="PTHR38248:SF2">
    <property type="entry name" value="FUNK1 11"/>
    <property type="match status" value="1"/>
</dbReference>
<evidence type="ECO:0000259" key="1">
    <source>
        <dbReference type="Pfam" id="PF17667"/>
    </source>
</evidence>
<feature type="domain" description="Fungal-type protein kinase" evidence="1">
    <location>
        <begin position="299"/>
        <end position="520"/>
    </location>
</feature>